<evidence type="ECO:0000256" key="8">
    <source>
        <dbReference type="ARBA" id="ARBA00048679"/>
    </source>
</evidence>
<dbReference type="EC" id="2.7.11.1" evidence="1"/>
<evidence type="ECO:0000313" key="13">
    <source>
        <dbReference type="Proteomes" id="UP000188268"/>
    </source>
</evidence>
<evidence type="ECO:0000256" key="6">
    <source>
        <dbReference type="ARBA" id="ARBA00022840"/>
    </source>
</evidence>
<comment type="catalytic activity">
    <reaction evidence="7">
        <text>L-threonyl-[protein] + ATP = O-phospho-L-threonyl-[protein] + ADP + H(+)</text>
        <dbReference type="Rhea" id="RHEA:46608"/>
        <dbReference type="Rhea" id="RHEA-COMP:11060"/>
        <dbReference type="Rhea" id="RHEA-COMP:11605"/>
        <dbReference type="ChEBI" id="CHEBI:15378"/>
        <dbReference type="ChEBI" id="CHEBI:30013"/>
        <dbReference type="ChEBI" id="CHEBI:30616"/>
        <dbReference type="ChEBI" id="CHEBI:61977"/>
        <dbReference type="ChEBI" id="CHEBI:456216"/>
        <dbReference type="EC" id="2.7.11.1"/>
    </reaction>
</comment>
<keyword evidence="2" id="KW-0723">Serine/threonine-protein kinase</keyword>
<gene>
    <name evidence="12" type="ORF">CCACVL1_30106</name>
</gene>
<dbReference type="SMART" id="SM00220">
    <property type="entry name" value="S_TKc"/>
    <property type="match status" value="1"/>
</dbReference>
<dbReference type="AlphaFoldDB" id="A0A1R3FYP2"/>
<dbReference type="PROSITE" id="PS00107">
    <property type="entry name" value="PROTEIN_KINASE_ATP"/>
    <property type="match status" value="1"/>
</dbReference>
<dbReference type="EMBL" id="AWWV01016004">
    <property type="protein sequence ID" value="OMO50958.1"/>
    <property type="molecule type" value="Genomic_DNA"/>
</dbReference>
<keyword evidence="13" id="KW-1185">Reference proteome</keyword>
<name>A0A1R3FYP2_COCAP</name>
<dbReference type="FunFam" id="3.30.200.20:FF:000133">
    <property type="entry name" value="LOV domain-containing protein"/>
    <property type="match status" value="1"/>
</dbReference>
<protein>
    <recommendedName>
        <fullName evidence="1">non-specific serine/threonine protein kinase</fullName>
        <ecNumber evidence="1">2.7.11.1</ecNumber>
    </recommendedName>
</protein>
<organism evidence="12 13">
    <name type="scientific">Corchorus capsularis</name>
    <name type="common">Jute</name>
    <dbReference type="NCBI Taxonomy" id="210143"/>
    <lineage>
        <taxon>Eukaryota</taxon>
        <taxon>Viridiplantae</taxon>
        <taxon>Streptophyta</taxon>
        <taxon>Embryophyta</taxon>
        <taxon>Tracheophyta</taxon>
        <taxon>Spermatophyta</taxon>
        <taxon>Magnoliopsida</taxon>
        <taxon>eudicotyledons</taxon>
        <taxon>Gunneridae</taxon>
        <taxon>Pentapetalae</taxon>
        <taxon>rosids</taxon>
        <taxon>malvids</taxon>
        <taxon>Malvales</taxon>
        <taxon>Malvaceae</taxon>
        <taxon>Grewioideae</taxon>
        <taxon>Apeibeae</taxon>
        <taxon>Corchorus</taxon>
    </lineage>
</organism>
<dbReference type="InterPro" id="IPR011009">
    <property type="entry name" value="Kinase-like_dom_sf"/>
</dbReference>
<keyword evidence="3" id="KW-0808">Transferase</keyword>
<evidence type="ECO:0000256" key="7">
    <source>
        <dbReference type="ARBA" id="ARBA00047899"/>
    </source>
</evidence>
<evidence type="ECO:0000256" key="10">
    <source>
        <dbReference type="SAM" id="SignalP"/>
    </source>
</evidence>
<evidence type="ECO:0000313" key="12">
    <source>
        <dbReference type="EMBL" id="OMO50958.1"/>
    </source>
</evidence>
<evidence type="ECO:0000256" key="1">
    <source>
        <dbReference type="ARBA" id="ARBA00012513"/>
    </source>
</evidence>
<feature type="domain" description="Protein kinase" evidence="11">
    <location>
        <begin position="111"/>
        <end position="258"/>
    </location>
</feature>
<feature type="chain" id="PRO_5010261778" description="non-specific serine/threonine protein kinase" evidence="10">
    <location>
        <begin position="27"/>
        <end position="258"/>
    </location>
</feature>
<feature type="binding site" evidence="9">
    <location>
        <position position="140"/>
    </location>
    <ligand>
        <name>ATP</name>
        <dbReference type="ChEBI" id="CHEBI:30616"/>
    </ligand>
</feature>
<dbReference type="Gene3D" id="3.30.200.20">
    <property type="entry name" value="Phosphorylase Kinase, domain 1"/>
    <property type="match status" value="1"/>
</dbReference>
<dbReference type="STRING" id="210143.A0A1R3FYP2"/>
<dbReference type="OrthoDB" id="432483at2759"/>
<dbReference type="GO" id="GO:0005524">
    <property type="term" value="F:ATP binding"/>
    <property type="evidence" value="ECO:0007669"/>
    <property type="project" value="UniProtKB-UniRule"/>
</dbReference>
<dbReference type="PROSITE" id="PS50011">
    <property type="entry name" value="PROTEIN_KINASE_DOM"/>
    <property type="match status" value="1"/>
</dbReference>
<evidence type="ECO:0000256" key="9">
    <source>
        <dbReference type="PROSITE-ProRule" id="PRU10141"/>
    </source>
</evidence>
<keyword evidence="4 9" id="KW-0547">Nucleotide-binding</keyword>
<evidence type="ECO:0000256" key="4">
    <source>
        <dbReference type="ARBA" id="ARBA00022741"/>
    </source>
</evidence>
<dbReference type="PANTHER" id="PTHR45637">
    <property type="entry name" value="FLIPPASE KINASE 1-RELATED"/>
    <property type="match status" value="1"/>
</dbReference>
<dbReference type="SUPFAM" id="SSF56112">
    <property type="entry name" value="Protein kinase-like (PK-like)"/>
    <property type="match status" value="1"/>
</dbReference>
<dbReference type="InterPro" id="IPR000719">
    <property type="entry name" value="Prot_kinase_dom"/>
</dbReference>
<evidence type="ECO:0000256" key="2">
    <source>
        <dbReference type="ARBA" id="ARBA00022527"/>
    </source>
</evidence>
<sequence>MLTQFMTYALISQLLCLLSAIAIASGYNYLELASIRFRSSFFVSCYSIVDYIEFIHRVSTPLMVNKIPDITAQESENLVKKTAENVDEAVRELPDANMILDSGEKIGLQHFKPVKPLGSGDTGSVHLVELCETGLYFAMKAMDKGVMLNRNKVHRACAEREILDMLDHPFLPALYASFQTKAHICLIMDYCPGGELFLLLDRQPMKVMKEDAVRFYVAEVIVALEYLHIKPVLLSQLWCLFNAIVIASGYNSLELASN</sequence>
<keyword evidence="10" id="KW-0732">Signal</keyword>
<evidence type="ECO:0000256" key="3">
    <source>
        <dbReference type="ARBA" id="ARBA00022679"/>
    </source>
</evidence>
<reference evidence="12 13" key="1">
    <citation type="submission" date="2013-09" db="EMBL/GenBank/DDBJ databases">
        <title>Corchorus capsularis genome sequencing.</title>
        <authorList>
            <person name="Alam M."/>
            <person name="Haque M.S."/>
            <person name="Islam M.S."/>
            <person name="Emdad E.M."/>
            <person name="Islam M.M."/>
            <person name="Ahmed B."/>
            <person name="Halim A."/>
            <person name="Hossen Q.M.M."/>
            <person name="Hossain M.Z."/>
            <person name="Ahmed R."/>
            <person name="Khan M.M."/>
            <person name="Islam R."/>
            <person name="Rashid M.M."/>
            <person name="Khan S.A."/>
            <person name="Rahman M.S."/>
            <person name="Alam M."/>
        </authorList>
    </citation>
    <scope>NUCLEOTIDE SEQUENCE [LARGE SCALE GENOMIC DNA]</scope>
    <source>
        <strain evidence="13">cv. CVL-1</strain>
        <tissue evidence="12">Whole seedling</tissue>
    </source>
</reference>
<dbReference type="Gene3D" id="1.10.510.10">
    <property type="entry name" value="Transferase(Phosphotransferase) domain 1"/>
    <property type="match status" value="1"/>
</dbReference>
<dbReference type="InterPro" id="IPR017441">
    <property type="entry name" value="Protein_kinase_ATP_BS"/>
</dbReference>
<evidence type="ECO:0000259" key="11">
    <source>
        <dbReference type="PROSITE" id="PS50011"/>
    </source>
</evidence>
<keyword evidence="5" id="KW-0418">Kinase</keyword>
<comment type="caution">
    <text evidence="12">The sequence shown here is derived from an EMBL/GenBank/DDBJ whole genome shotgun (WGS) entry which is preliminary data.</text>
</comment>
<dbReference type="Proteomes" id="UP000188268">
    <property type="component" value="Unassembled WGS sequence"/>
</dbReference>
<keyword evidence="6 9" id="KW-0067">ATP-binding</keyword>
<dbReference type="Gramene" id="OMO50958">
    <property type="protein sequence ID" value="OMO50958"/>
    <property type="gene ID" value="CCACVL1_30106"/>
</dbReference>
<dbReference type="GO" id="GO:0004674">
    <property type="term" value="F:protein serine/threonine kinase activity"/>
    <property type="evidence" value="ECO:0007669"/>
    <property type="project" value="UniProtKB-KW"/>
</dbReference>
<proteinExistence type="predicted"/>
<accession>A0A1R3FYP2</accession>
<evidence type="ECO:0000256" key="5">
    <source>
        <dbReference type="ARBA" id="ARBA00022777"/>
    </source>
</evidence>
<dbReference type="Pfam" id="PF00069">
    <property type="entry name" value="Pkinase"/>
    <property type="match status" value="1"/>
</dbReference>
<comment type="catalytic activity">
    <reaction evidence="8">
        <text>L-seryl-[protein] + ATP = O-phospho-L-seryl-[protein] + ADP + H(+)</text>
        <dbReference type="Rhea" id="RHEA:17989"/>
        <dbReference type="Rhea" id="RHEA-COMP:9863"/>
        <dbReference type="Rhea" id="RHEA-COMP:11604"/>
        <dbReference type="ChEBI" id="CHEBI:15378"/>
        <dbReference type="ChEBI" id="CHEBI:29999"/>
        <dbReference type="ChEBI" id="CHEBI:30616"/>
        <dbReference type="ChEBI" id="CHEBI:83421"/>
        <dbReference type="ChEBI" id="CHEBI:456216"/>
        <dbReference type="EC" id="2.7.11.1"/>
    </reaction>
</comment>
<feature type="signal peptide" evidence="10">
    <location>
        <begin position="1"/>
        <end position="26"/>
    </location>
</feature>